<dbReference type="InterPro" id="IPR051621">
    <property type="entry name" value="T2SS_protein_J"/>
</dbReference>
<dbReference type="Pfam" id="PF07963">
    <property type="entry name" value="N_methyl"/>
    <property type="match status" value="1"/>
</dbReference>
<evidence type="ECO:0000256" key="2">
    <source>
        <dbReference type="ARBA" id="ARBA00022481"/>
    </source>
</evidence>
<reference evidence="8 9" key="1">
    <citation type="submission" date="2023-10" db="EMBL/GenBank/DDBJ databases">
        <title>Complete Genome Sequence of Limnobacter thiooxidans CS-K2T, Isolated from freshwater lake sediments in Bavaria, Germany.</title>
        <authorList>
            <person name="Naruki M."/>
            <person name="Watanabe A."/>
            <person name="Warashina T."/>
            <person name="Morita T."/>
            <person name="Arakawa K."/>
        </authorList>
    </citation>
    <scope>NUCLEOTIDE SEQUENCE [LARGE SCALE GENOMIC DNA]</scope>
    <source>
        <strain evidence="8 9">CS-K2</strain>
    </source>
</reference>
<dbReference type="NCBIfam" id="TIGR02532">
    <property type="entry name" value="IV_pilin_GFxxxE"/>
    <property type="match status" value="1"/>
</dbReference>
<feature type="transmembrane region" description="Helical" evidence="7">
    <location>
        <begin position="7"/>
        <end position="27"/>
    </location>
</feature>
<accession>A0AA86J0Z2</accession>
<organism evidence="8 9">
    <name type="scientific">Limnobacter thiooxidans</name>
    <dbReference type="NCBI Taxonomy" id="131080"/>
    <lineage>
        <taxon>Bacteria</taxon>
        <taxon>Pseudomonadati</taxon>
        <taxon>Pseudomonadota</taxon>
        <taxon>Betaproteobacteria</taxon>
        <taxon>Burkholderiales</taxon>
        <taxon>Burkholderiaceae</taxon>
        <taxon>Limnobacter</taxon>
    </lineage>
</organism>
<gene>
    <name evidence="8" type="ORF">RGQ30_01700</name>
</gene>
<dbReference type="GO" id="GO:0015628">
    <property type="term" value="P:protein secretion by the type II secretion system"/>
    <property type="evidence" value="ECO:0007669"/>
    <property type="project" value="TreeGrafter"/>
</dbReference>
<feature type="region of interest" description="Disordered" evidence="6">
    <location>
        <begin position="171"/>
        <end position="223"/>
    </location>
</feature>
<dbReference type="KEGG" id="lto:RGQ30_01700"/>
<comment type="subcellular location">
    <subcellularLocation>
        <location evidence="1">Membrane</location>
        <topology evidence="1">Single-pass membrane protein</topology>
    </subcellularLocation>
</comment>
<evidence type="ECO:0000313" key="9">
    <source>
        <dbReference type="Proteomes" id="UP001329151"/>
    </source>
</evidence>
<evidence type="ECO:0000256" key="3">
    <source>
        <dbReference type="ARBA" id="ARBA00022692"/>
    </source>
</evidence>
<evidence type="ECO:0000256" key="6">
    <source>
        <dbReference type="SAM" id="MobiDB-lite"/>
    </source>
</evidence>
<evidence type="ECO:0000256" key="7">
    <source>
        <dbReference type="SAM" id="Phobius"/>
    </source>
</evidence>
<keyword evidence="4 7" id="KW-1133">Transmembrane helix</keyword>
<sequence length="251" mass="26881">MNRQSGFTLLEVLIALGIVAVISILSWQGLEEVLRSAGRVTQVDEQIQTTTAVFAQLEKDIAALELGLEAPTPASDLIELTGSGLLLQFTQRNTSEPAYRERVEWVLDGTNLLRISRRELNPDQPSVSEPIPARGLQIRFLREPGGWTSPLAFGTPAPQERSDLELQGPALQLNTGAPSGPPPGEAGEMPQAPQPPESPESPEAPATPETPGTPGTRQTQPAANLIRAVEVSVTQANNQAVTRVFRTGGVY</sequence>
<keyword evidence="5 7" id="KW-0472">Membrane</keyword>
<protein>
    <recommendedName>
        <fullName evidence="10">Type II secretion system protein J</fullName>
    </recommendedName>
</protein>
<evidence type="ECO:0000256" key="5">
    <source>
        <dbReference type="ARBA" id="ARBA00023136"/>
    </source>
</evidence>
<dbReference type="RefSeq" id="WP_130557095.1">
    <property type="nucleotide sequence ID" value="NZ_AP028947.1"/>
</dbReference>
<dbReference type="GO" id="GO:0016020">
    <property type="term" value="C:membrane"/>
    <property type="evidence" value="ECO:0007669"/>
    <property type="project" value="UniProtKB-SubCell"/>
</dbReference>
<dbReference type="PANTHER" id="PTHR39583:SF2">
    <property type="entry name" value="TYPE II SECRETION SYSTEM PROTEIN J"/>
    <property type="match status" value="1"/>
</dbReference>
<dbReference type="EMBL" id="AP028947">
    <property type="protein sequence ID" value="BET24669.1"/>
    <property type="molecule type" value="Genomic_DNA"/>
</dbReference>
<dbReference type="AlphaFoldDB" id="A0AA86J0Z2"/>
<feature type="compositionally biased region" description="Low complexity" evidence="6">
    <location>
        <begin position="201"/>
        <end position="222"/>
    </location>
</feature>
<dbReference type="Proteomes" id="UP001329151">
    <property type="component" value="Chromosome"/>
</dbReference>
<proteinExistence type="predicted"/>
<keyword evidence="2" id="KW-0488">Methylation</keyword>
<evidence type="ECO:0000256" key="4">
    <source>
        <dbReference type="ARBA" id="ARBA00022989"/>
    </source>
</evidence>
<keyword evidence="3 7" id="KW-0812">Transmembrane</keyword>
<evidence type="ECO:0000256" key="1">
    <source>
        <dbReference type="ARBA" id="ARBA00004167"/>
    </source>
</evidence>
<dbReference type="InterPro" id="IPR012902">
    <property type="entry name" value="N_methyl_site"/>
</dbReference>
<dbReference type="PROSITE" id="PS00409">
    <property type="entry name" value="PROKAR_NTER_METHYL"/>
    <property type="match status" value="1"/>
</dbReference>
<name>A0AA86J0Z2_9BURK</name>
<keyword evidence="9" id="KW-1185">Reference proteome</keyword>
<dbReference type="PANTHER" id="PTHR39583">
    <property type="entry name" value="TYPE II SECRETION SYSTEM PROTEIN J-RELATED"/>
    <property type="match status" value="1"/>
</dbReference>
<evidence type="ECO:0008006" key="10">
    <source>
        <dbReference type="Google" id="ProtNLM"/>
    </source>
</evidence>
<evidence type="ECO:0000313" key="8">
    <source>
        <dbReference type="EMBL" id="BET24669.1"/>
    </source>
</evidence>